<gene>
    <name evidence="1" type="ORF">HMPREF0534_2125</name>
</gene>
<evidence type="ECO:0000313" key="2">
    <source>
        <dbReference type="Proteomes" id="UP000003419"/>
    </source>
</evidence>
<sequence length="319" mass="37544">MYPFSVLLFSRIGKGYFILPKVKKKNGVMYWPSTPRFLLMAEQLHLTREFNQRPEDVDEEPDRIKLLPPQFLSSLVATEPYEGYQKERLNFTGNGIYQYVKCTAHNVAQIDVHSLLPTMAYQLGLLDERHEALFLEKKKIEADPNYPNNKRLVAKRERIKLELNRYCSTIGETRVEHSINRYKAMYSGMNMVFDMLNYWGLSNVINCVNDGFIITNYSQEKFEQFEEKYCKKIKYLTFSVKQYDFCLVKNDLEYLLINNDDEYKCRNHEFDMKSAYRKLTGKSLNDETVSFDSKALLEAEHVEKGAIKVCKNLFLKTSH</sequence>
<dbReference type="Proteomes" id="UP000003419">
    <property type="component" value="Unassembled WGS sequence"/>
</dbReference>
<proteinExistence type="predicted"/>
<organism evidence="1 2">
    <name type="scientific">Limosilactobacillus reuteri CF48-3A</name>
    <dbReference type="NCBI Taxonomy" id="525341"/>
    <lineage>
        <taxon>Bacteria</taxon>
        <taxon>Bacillati</taxon>
        <taxon>Bacillota</taxon>
        <taxon>Bacilli</taxon>
        <taxon>Lactobacillales</taxon>
        <taxon>Lactobacillaceae</taxon>
        <taxon>Limosilactobacillus</taxon>
    </lineage>
</organism>
<dbReference type="EMBL" id="ACHG01000239">
    <property type="protein sequence ID" value="EEI64547.1"/>
    <property type="molecule type" value="Genomic_DNA"/>
</dbReference>
<comment type="caution">
    <text evidence="1">The sequence shown here is derived from an EMBL/GenBank/DDBJ whole genome shotgun (WGS) entry which is preliminary data.</text>
</comment>
<reference evidence="1 2" key="1">
    <citation type="submission" date="2009-01" db="EMBL/GenBank/DDBJ databases">
        <authorList>
            <person name="Qin X."/>
            <person name="Bachman B."/>
            <person name="Battles P."/>
            <person name="Bell A."/>
            <person name="Bess C."/>
            <person name="Bickham C."/>
            <person name="Chaboub L."/>
            <person name="Chen D."/>
            <person name="Coyle M."/>
            <person name="Deiros D.R."/>
            <person name="Dinh H."/>
            <person name="Forbes L."/>
            <person name="Fowler G."/>
            <person name="Francisco L."/>
            <person name="Fu Q."/>
            <person name="Gubbala S."/>
            <person name="Hale W."/>
            <person name="Han Y."/>
            <person name="Hemphill L."/>
            <person name="Highlander S.K."/>
            <person name="Hirani K."/>
            <person name="Hogues M."/>
            <person name="Jackson L."/>
            <person name="Jakkamsetti A."/>
            <person name="Javaid M."/>
            <person name="Jiang H."/>
            <person name="Korchina V."/>
            <person name="Kovar C."/>
            <person name="Lara F."/>
            <person name="Lee S."/>
            <person name="Mata R."/>
            <person name="Mathew T."/>
            <person name="Moen C."/>
            <person name="Morales K."/>
            <person name="Munidasa M."/>
            <person name="Nazareth L."/>
            <person name="Ngo R."/>
            <person name="Nguyen L."/>
            <person name="Okwuonu G."/>
            <person name="Ongeri F."/>
            <person name="Patil S."/>
            <person name="Petrosino J."/>
            <person name="Pham C."/>
            <person name="Pham P."/>
            <person name="Pu L.-L."/>
            <person name="Puazo M."/>
            <person name="Raj R."/>
            <person name="Reid J."/>
            <person name="Rouhana J."/>
            <person name="Saada N."/>
            <person name="Shang Y."/>
            <person name="Simmons D."/>
            <person name="Thornton R."/>
            <person name="Warren J."/>
            <person name="Weissenberger G."/>
            <person name="Zhang J."/>
            <person name="Zhang L."/>
            <person name="Zhou C."/>
            <person name="Zhu D."/>
            <person name="Muzny D."/>
            <person name="Worley K."/>
            <person name="Gibbs R."/>
        </authorList>
    </citation>
    <scope>NUCLEOTIDE SEQUENCE [LARGE SCALE GENOMIC DNA]</scope>
    <source>
        <strain evidence="1 2">CF48-3A</strain>
    </source>
</reference>
<dbReference type="AlphaFoldDB" id="A0A8D9RZ07"/>
<accession>A0A8D9RZ07</accession>
<evidence type="ECO:0000313" key="1">
    <source>
        <dbReference type="EMBL" id="EEI64547.1"/>
    </source>
</evidence>
<protein>
    <submittedName>
        <fullName evidence="1">Uncharacterized protein</fullName>
    </submittedName>
</protein>
<name>A0A8D9RZ07_LIMRT</name>